<accession>A0A397CCR1</accession>
<dbReference type="Proteomes" id="UP000266643">
    <property type="component" value="Unassembled WGS sequence"/>
</dbReference>
<dbReference type="EMBL" id="QUTD01011317">
    <property type="protein sequence ID" value="RHY40162.1"/>
    <property type="molecule type" value="Genomic_DNA"/>
</dbReference>
<reference evidence="1 2" key="1">
    <citation type="submission" date="2018-08" db="EMBL/GenBank/DDBJ databases">
        <title>Aphanomyces genome sequencing and annotation.</title>
        <authorList>
            <person name="Minardi D."/>
            <person name="Oidtmann B."/>
            <person name="Van Der Giezen M."/>
            <person name="Studholme D.J."/>
        </authorList>
    </citation>
    <scope>NUCLEOTIDE SEQUENCE [LARGE SCALE GENOMIC DNA]</scope>
    <source>
        <strain evidence="1 2">D2</strain>
    </source>
</reference>
<sequence>MLVLARSRTHSGCWSRLTTQPISWATVLIDHVAHLRLSGTKSDTHESGTNEEDRIDRALLLYNEDHPKGSDFEILNCSNIVRSVPILGSVKQEASDVKEVLAESQRRCAQTFELQTHISLFSANLDTMDENSNKFFASTRKRVLDELSKDADDFEV</sequence>
<evidence type="ECO:0000313" key="2">
    <source>
        <dbReference type="Proteomes" id="UP000266643"/>
    </source>
</evidence>
<dbReference type="AlphaFoldDB" id="A0A397CCR1"/>
<evidence type="ECO:0000313" key="1">
    <source>
        <dbReference type="EMBL" id="RHY40162.1"/>
    </source>
</evidence>
<dbReference type="VEuPathDB" id="FungiDB:H257_15052"/>
<name>A0A397CCR1_APHAT</name>
<comment type="caution">
    <text evidence="1">The sequence shown here is derived from an EMBL/GenBank/DDBJ whole genome shotgun (WGS) entry which is preliminary data.</text>
</comment>
<proteinExistence type="predicted"/>
<gene>
    <name evidence="1" type="ORF">DYB30_012028</name>
</gene>
<protein>
    <submittedName>
        <fullName evidence="1">Uncharacterized protein</fullName>
    </submittedName>
</protein>
<organism evidence="1 2">
    <name type="scientific">Aphanomyces astaci</name>
    <name type="common">Crayfish plague agent</name>
    <dbReference type="NCBI Taxonomy" id="112090"/>
    <lineage>
        <taxon>Eukaryota</taxon>
        <taxon>Sar</taxon>
        <taxon>Stramenopiles</taxon>
        <taxon>Oomycota</taxon>
        <taxon>Saprolegniomycetes</taxon>
        <taxon>Saprolegniales</taxon>
        <taxon>Verrucalvaceae</taxon>
        <taxon>Aphanomyces</taxon>
    </lineage>
</organism>